<proteinExistence type="predicted"/>
<organism evidence="1 2">
    <name type="scientific">Methanosarcina vacuolata Z-761</name>
    <dbReference type="NCBI Taxonomy" id="1434123"/>
    <lineage>
        <taxon>Archaea</taxon>
        <taxon>Methanobacteriati</taxon>
        <taxon>Methanobacteriota</taxon>
        <taxon>Stenosarchaea group</taxon>
        <taxon>Methanomicrobia</taxon>
        <taxon>Methanosarcinales</taxon>
        <taxon>Methanosarcinaceae</taxon>
        <taxon>Methanosarcina</taxon>
    </lineage>
</organism>
<dbReference type="EC" id="2.3.1.30" evidence="1"/>
<dbReference type="KEGG" id="mvc:MSVAZ_1702"/>
<accession>A0A0E3LHB3</accession>
<evidence type="ECO:0000313" key="1">
    <source>
        <dbReference type="EMBL" id="AKB43971.1"/>
    </source>
</evidence>
<dbReference type="STRING" id="1434123.MSVAZ_1702"/>
<keyword evidence="1" id="KW-0808">Transferase</keyword>
<dbReference type="GO" id="GO:0009001">
    <property type="term" value="F:serine O-acetyltransferase activity"/>
    <property type="evidence" value="ECO:0007669"/>
    <property type="project" value="UniProtKB-EC"/>
</dbReference>
<protein>
    <submittedName>
        <fullName evidence="1">Serine acetyltransferase</fullName>
        <ecNumber evidence="1">2.3.1.30</ecNumber>
    </submittedName>
</protein>
<dbReference type="EMBL" id="CP009520">
    <property type="protein sequence ID" value="AKB43971.1"/>
    <property type="molecule type" value="Genomic_DNA"/>
</dbReference>
<sequence length="63" mass="7082">MIVISQILDRLSRLEEKFQAHEELASGHGEISQGTALKDGQIYSLLKDLVDPGVGWISSNWDW</sequence>
<name>A0A0E3LHB3_9EURY</name>
<dbReference type="AlphaFoldDB" id="A0A0E3LHB3"/>
<gene>
    <name evidence="1" type="ORF">MSVAZ_1702</name>
</gene>
<keyword evidence="2" id="KW-1185">Reference proteome</keyword>
<dbReference type="Proteomes" id="UP000033096">
    <property type="component" value="Chromosome"/>
</dbReference>
<dbReference type="PATRIC" id="fig|1434123.4.peg.2061"/>
<evidence type="ECO:0000313" key="2">
    <source>
        <dbReference type="Proteomes" id="UP000033096"/>
    </source>
</evidence>
<keyword evidence="1" id="KW-0012">Acyltransferase</keyword>
<reference evidence="1 2" key="1">
    <citation type="submission" date="2014-07" db="EMBL/GenBank/DDBJ databases">
        <title>Methanogenic archaea and the global carbon cycle.</title>
        <authorList>
            <person name="Henriksen J.R."/>
            <person name="Luke J."/>
            <person name="Reinhart S."/>
            <person name="Benedict M.N."/>
            <person name="Youngblut N.D."/>
            <person name="Metcalf M.E."/>
            <person name="Whitaker R.J."/>
            <person name="Metcalf W.W."/>
        </authorList>
    </citation>
    <scope>NUCLEOTIDE SEQUENCE [LARGE SCALE GENOMIC DNA]</scope>
    <source>
        <strain evidence="1 2">Z-761</strain>
    </source>
</reference>
<dbReference type="HOGENOM" id="CLU_2911513_0_0_2"/>